<dbReference type="InterPro" id="IPR050280">
    <property type="entry name" value="OMP_Chaperone_SurA"/>
</dbReference>
<dbReference type="PANTHER" id="PTHR47637">
    <property type="entry name" value="CHAPERONE SURA"/>
    <property type="match status" value="1"/>
</dbReference>
<feature type="signal peptide" evidence="2">
    <location>
        <begin position="1"/>
        <end position="23"/>
    </location>
</feature>
<reference evidence="3 4" key="1">
    <citation type="submission" date="2016-10" db="EMBL/GenBank/DDBJ databases">
        <authorList>
            <person name="de Groot N.N."/>
        </authorList>
    </citation>
    <scope>NUCLEOTIDE SEQUENCE [LARGE SCALE GENOMIC DNA]</scope>
    <source>
        <strain evidence="3 4">GAS232</strain>
    </source>
</reference>
<proteinExistence type="predicted"/>
<protein>
    <recommendedName>
        <fullName evidence="5">SurA N-terminal domain-containing protein</fullName>
    </recommendedName>
</protein>
<name>A0A1G7GI89_9BACT</name>
<evidence type="ECO:0000313" key="3">
    <source>
        <dbReference type="EMBL" id="SDE87882.1"/>
    </source>
</evidence>
<gene>
    <name evidence="3" type="ORF">SAMN05444167_0705</name>
</gene>
<dbReference type="AlphaFoldDB" id="A0A1G7GI89"/>
<evidence type="ECO:0000256" key="2">
    <source>
        <dbReference type="SAM" id="SignalP"/>
    </source>
</evidence>
<keyword evidence="4" id="KW-1185">Reference proteome</keyword>
<keyword evidence="1 2" id="KW-0732">Signal</keyword>
<dbReference type="EMBL" id="LT629690">
    <property type="protein sequence ID" value="SDE87882.1"/>
    <property type="molecule type" value="Genomic_DNA"/>
</dbReference>
<evidence type="ECO:0000313" key="4">
    <source>
        <dbReference type="Proteomes" id="UP000182427"/>
    </source>
</evidence>
<dbReference type="InterPro" id="IPR027304">
    <property type="entry name" value="Trigger_fact/SurA_dom_sf"/>
</dbReference>
<evidence type="ECO:0000256" key="1">
    <source>
        <dbReference type="ARBA" id="ARBA00022729"/>
    </source>
</evidence>
<dbReference type="PANTHER" id="PTHR47637:SF1">
    <property type="entry name" value="CHAPERONE SURA"/>
    <property type="match status" value="1"/>
</dbReference>
<sequence length="264" mass="29970">MTRFYPFRFDIANCLLAVGIASASVQMLAQKPAPKSVEQGKSQTKEQVRADAHKLPAERGQVVDRIVAIVNGDLVLESDVEEEERFSKLYPYGEDETKPPREQAITRLIDRTLVVQQLGGFPQVAISDDEVNKEEADLRKDLPACAHADCASEAGWKKLLEQSGFTEEELHDRLKLRAQVTHFIEQRFRSGIRIGDQQIEDYYNNTLLPQYAKQKATAPPLDSIRDRIEEILLQEQVSTLLDSWLKTLRDSGHVRMMQPNEEAP</sequence>
<accession>A0A1G7GI89</accession>
<dbReference type="SUPFAM" id="SSF109998">
    <property type="entry name" value="Triger factor/SurA peptide-binding domain-like"/>
    <property type="match status" value="1"/>
</dbReference>
<dbReference type="Proteomes" id="UP000182427">
    <property type="component" value="Chromosome I"/>
</dbReference>
<evidence type="ECO:0008006" key="5">
    <source>
        <dbReference type="Google" id="ProtNLM"/>
    </source>
</evidence>
<feature type="chain" id="PRO_5009241135" description="SurA N-terminal domain-containing protein" evidence="2">
    <location>
        <begin position="24"/>
        <end position="264"/>
    </location>
</feature>
<dbReference type="OrthoDB" id="117954at2"/>
<dbReference type="RefSeq" id="WP_083343932.1">
    <property type="nucleotide sequence ID" value="NZ_LT629690.1"/>
</dbReference>
<organism evidence="3 4">
    <name type="scientific">Terriglobus roseus</name>
    <dbReference type="NCBI Taxonomy" id="392734"/>
    <lineage>
        <taxon>Bacteria</taxon>
        <taxon>Pseudomonadati</taxon>
        <taxon>Acidobacteriota</taxon>
        <taxon>Terriglobia</taxon>
        <taxon>Terriglobales</taxon>
        <taxon>Acidobacteriaceae</taxon>
        <taxon>Terriglobus</taxon>
    </lineage>
</organism>
<dbReference type="Gene3D" id="1.10.4030.10">
    <property type="entry name" value="Porin chaperone SurA, peptide-binding domain"/>
    <property type="match status" value="1"/>
</dbReference>